<sequence>MPGVTDFLARVTVLATTGTLGGLRYDASLPELAARYGDPWHGGRIHRESRWPHAFGFGDVQTVFCRCRRLRSFSLPVWQGELELPLPDGGLGIVDTRVTESALLTALIDAGSVWETVTYENVPGQRTLEFTPVEEVRVGLILTDRDSYDEPPLEDWMLYKVVLWGYAHVDCPEPDRALPDDGWGA</sequence>
<dbReference type="OrthoDB" id="3637795at2"/>
<name>A0A6N7KIU9_9ACTN</name>
<dbReference type="AlphaFoldDB" id="A0A6N7KIU9"/>
<evidence type="ECO:0000313" key="2">
    <source>
        <dbReference type="Proteomes" id="UP000450000"/>
    </source>
</evidence>
<keyword evidence="2" id="KW-1185">Reference proteome</keyword>
<evidence type="ECO:0000313" key="1">
    <source>
        <dbReference type="EMBL" id="MQS11336.1"/>
    </source>
</evidence>
<reference evidence="1 2" key="1">
    <citation type="submission" date="2019-09" db="EMBL/GenBank/DDBJ databases">
        <title>Genome Sequences of Streptomyces kaniharaensis ATCC 21070.</title>
        <authorList>
            <person name="Zhu W."/>
            <person name="De Crecy-Lagard V."/>
            <person name="Richards N.G."/>
        </authorList>
    </citation>
    <scope>NUCLEOTIDE SEQUENCE [LARGE SCALE GENOMIC DNA]</scope>
    <source>
        <strain evidence="1 2">SF-557</strain>
    </source>
</reference>
<comment type="caution">
    <text evidence="1">The sequence shown here is derived from an EMBL/GenBank/DDBJ whole genome shotgun (WGS) entry which is preliminary data.</text>
</comment>
<dbReference type="EMBL" id="WBOF01000001">
    <property type="protein sequence ID" value="MQS11336.1"/>
    <property type="molecule type" value="Genomic_DNA"/>
</dbReference>
<dbReference type="RefSeq" id="WP_153459991.1">
    <property type="nucleotide sequence ID" value="NZ_WBOF01000001.1"/>
</dbReference>
<organism evidence="1 2">
    <name type="scientific">Streptomyces kaniharaensis</name>
    <dbReference type="NCBI Taxonomy" id="212423"/>
    <lineage>
        <taxon>Bacteria</taxon>
        <taxon>Bacillati</taxon>
        <taxon>Actinomycetota</taxon>
        <taxon>Actinomycetes</taxon>
        <taxon>Kitasatosporales</taxon>
        <taxon>Streptomycetaceae</taxon>
        <taxon>Streptomyces</taxon>
    </lineage>
</organism>
<dbReference type="Proteomes" id="UP000450000">
    <property type="component" value="Unassembled WGS sequence"/>
</dbReference>
<protein>
    <submittedName>
        <fullName evidence="1">Uncharacterized protein</fullName>
    </submittedName>
</protein>
<gene>
    <name evidence="1" type="ORF">F7Q99_03275</name>
</gene>
<accession>A0A6N7KIU9</accession>
<proteinExistence type="predicted"/>